<keyword evidence="5" id="KW-0813">Transport</keyword>
<dbReference type="GO" id="GO:0031965">
    <property type="term" value="C:nuclear membrane"/>
    <property type="evidence" value="ECO:0007669"/>
    <property type="project" value="UniProtKB-SubCell"/>
</dbReference>
<dbReference type="EMBL" id="MU004331">
    <property type="protein sequence ID" value="KAF2656892.1"/>
    <property type="molecule type" value="Genomic_DNA"/>
</dbReference>
<dbReference type="GO" id="GO:0000972">
    <property type="term" value="P:transcription-dependent tethering of RNA polymerase II gene DNA at nuclear periphery"/>
    <property type="evidence" value="ECO:0007669"/>
    <property type="project" value="TreeGrafter"/>
</dbReference>
<dbReference type="Gene3D" id="1.25.40.450">
    <property type="entry name" value="Nucleoporin, helical domain, N-terminal subdomain"/>
    <property type="match status" value="1"/>
</dbReference>
<dbReference type="InterPro" id="IPR007187">
    <property type="entry name" value="Nucleoporin_Nup133/Nup155_C"/>
</dbReference>
<dbReference type="GO" id="GO:0017056">
    <property type="term" value="F:structural constituent of nuclear pore"/>
    <property type="evidence" value="ECO:0007669"/>
    <property type="project" value="InterPro"/>
</dbReference>
<dbReference type="GO" id="GO:0044611">
    <property type="term" value="C:nuclear pore inner ring"/>
    <property type="evidence" value="ECO:0007669"/>
    <property type="project" value="TreeGrafter"/>
</dbReference>
<evidence type="ECO:0000256" key="3">
    <source>
        <dbReference type="ARBA" id="ARBA00004620"/>
    </source>
</evidence>
<protein>
    <submittedName>
        <fullName evidence="15">Nucleoporin-domain-containing protein</fullName>
    </submittedName>
</protein>
<evidence type="ECO:0000313" key="15">
    <source>
        <dbReference type="EMBL" id="KAF2656892.1"/>
    </source>
</evidence>
<dbReference type="FunFam" id="1.25.40.440:FF:000001">
    <property type="entry name" value="Nuclear pore complex subunit"/>
    <property type="match status" value="1"/>
</dbReference>
<evidence type="ECO:0000256" key="7">
    <source>
        <dbReference type="ARBA" id="ARBA00022927"/>
    </source>
</evidence>
<keyword evidence="16" id="KW-1185">Reference proteome</keyword>
<evidence type="ECO:0000256" key="8">
    <source>
        <dbReference type="ARBA" id="ARBA00023010"/>
    </source>
</evidence>
<dbReference type="InterPro" id="IPR004870">
    <property type="entry name" value="Nucleoporin_Nup155"/>
</dbReference>
<feature type="region of interest" description="Disordered" evidence="12">
    <location>
        <begin position="1"/>
        <end position="55"/>
    </location>
</feature>
<dbReference type="InterPro" id="IPR042538">
    <property type="entry name" value="Nucleoporin_Nup155_C_3"/>
</dbReference>
<evidence type="ECO:0000256" key="9">
    <source>
        <dbReference type="ARBA" id="ARBA00023132"/>
    </source>
</evidence>
<dbReference type="SUPFAM" id="SSF101898">
    <property type="entry name" value="NHL repeat"/>
    <property type="match status" value="1"/>
</dbReference>
<keyword evidence="8" id="KW-0811">Translocation</keyword>
<dbReference type="Pfam" id="PF08801">
    <property type="entry name" value="Nucleoporin_N"/>
    <property type="match status" value="1"/>
</dbReference>
<evidence type="ECO:0000256" key="12">
    <source>
        <dbReference type="SAM" id="MobiDB-lite"/>
    </source>
</evidence>
<dbReference type="InterPro" id="IPR042537">
    <property type="entry name" value="Nucleoporin_Nup155_C_2"/>
</dbReference>
<feature type="compositionally biased region" description="Low complexity" evidence="12">
    <location>
        <begin position="33"/>
        <end position="55"/>
    </location>
</feature>
<keyword evidence="6" id="KW-0509">mRNA transport</keyword>
<evidence type="ECO:0000256" key="5">
    <source>
        <dbReference type="ARBA" id="ARBA00022448"/>
    </source>
</evidence>
<evidence type="ECO:0000256" key="2">
    <source>
        <dbReference type="ARBA" id="ARBA00004567"/>
    </source>
</evidence>
<keyword evidence="7" id="KW-0653">Protein transport</keyword>
<keyword evidence="11" id="KW-0539">Nucleus</keyword>
<feature type="compositionally biased region" description="Low complexity" evidence="12">
    <location>
        <begin position="413"/>
        <end position="425"/>
    </location>
</feature>
<evidence type="ECO:0000259" key="14">
    <source>
        <dbReference type="Pfam" id="PF08801"/>
    </source>
</evidence>
<name>A0A6A6TB74_9PLEO</name>
<dbReference type="GO" id="GO:0006606">
    <property type="term" value="P:protein import into nucleus"/>
    <property type="evidence" value="ECO:0007669"/>
    <property type="project" value="TreeGrafter"/>
</dbReference>
<reference evidence="15" key="1">
    <citation type="journal article" date="2020" name="Stud. Mycol.">
        <title>101 Dothideomycetes genomes: a test case for predicting lifestyles and emergence of pathogens.</title>
        <authorList>
            <person name="Haridas S."/>
            <person name="Albert R."/>
            <person name="Binder M."/>
            <person name="Bloem J."/>
            <person name="Labutti K."/>
            <person name="Salamov A."/>
            <person name="Andreopoulos B."/>
            <person name="Baker S."/>
            <person name="Barry K."/>
            <person name="Bills G."/>
            <person name="Bluhm B."/>
            <person name="Cannon C."/>
            <person name="Castanera R."/>
            <person name="Culley D."/>
            <person name="Daum C."/>
            <person name="Ezra D."/>
            <person name="Gonzalez J."/>
            <person name="Henrissat B."/>
            <person name="Kuo A."/>
            <person name="Liang C."/>
            <person name="Lipzen A."/>
            <person name="Lutzoni F."/>
            <person name="Magnuson J."/>
            <person name="Mondo S."/>
            <person name="Nolan M."/>
            <person name="Ohm R."/>
            <person name="Pangilinan J."/>
            <person name="Park H.-J."/>
            <person name="Ramirez L."/>
            <person name="Alfaro M."/>
            <person name="Sun H."/>
            <person name="Tritt A."/>
            <person name="Yoshinaga Y."/>
            <person name="Zwiers L.-H."/>
            <person name="Turgeon B."/>
            <person name="Goodwin S."/>
            <person name="Spatafora J."/>
            <person name="Crous P."/>
            <person name="Grigoriev I."/>
        </authorList>
    </citation>
    <scope>NUCLEOTIDE SEQUENCE</scope>
    <source>
        <strain evidence="15">CBS 122681</strain>
    </source>
</reference>
<dbReference type="GO" id="GO:0036228">
    <property type="term" value="P:protein localization to nuclear inner membrane"/>
    <property type="evidence" value="ECO:0007669"/>
    <property type="project" value="TreeGrafter"/>
</dbReference>
<dbReference type="InterPro" id="IPR014908">
    <property type="entry name" value="Nucleoporin_Nup133/Nup155_N"/>
</dbReference>
<dbReference type="InterPro" id="IPR042533">
    <property type="entry name" value="Nucleoporin_Nup155_C_1"/>
</dbReference>
<comment type="similarity">
    <text evidence="4">Belongs to the non-repetitive/WGA-negative nucleoporin family.</text>
</comment>
<keyword evidence="10" id="KW-0472">Membrane</keyword>
<feature type="compositionally biased region" description="Polar residues" evidence="12">
    <location>
        <begin position="426"/>
        <end position="435"/>
    </location>
</feature>
<dbReference type="GO" id="GO:0051028">
    <property type="term" value="P:mRNA transport"/>
    <property type="evidence" value="ECO:0007669"/>
    <property type="project" value="UniProtKB-KW"/>
</dbReference>
<dbReference type="Gene3D" id="1.25.40.440">
    <property type="entry name" value="Nucleoporin, helical domain, central subdomain"/>
    <property type="match status" value="1"/>
</dbReference>
<evidence type="ECO:0000256" key="6">
    <source>
        <dbReference type="ARBA" id="ARBA00022816"/>
    </source>
</evidence>
<organism evidence="15 16">
    <name type="scientific">Lophiostoma macrostomum CBS 122681</name>
    <dbReference type="NCBI Taxonomy" id="1314788"/>
    <lineage>
        <taxon>Eukaryota</taxon>
        <taxon>Fungi</taxon>
        <taxon>Dikarya</taxon>
        <taxon>Ascomycota</taxon>
        <taxon>Pezizomycotina</taxon>
        <taxon>Dothideomycetes</taxon>
        <taxon>Pleosporomycetidae</taxon>
        <taxon>Pleosporales</taxon>
        <taxon>Lophiostomataceae</taxon>
        <taxon>Lophiostoma</taxon>
    </lineage>
</organism>
<dbReference type="Proteomes" id="UP000799324">
    <property type="component" value="Unassembled WGS sequence"/>
</dbReference>
<dbReference type="Gene3D" id="1.20.120.1880">
    <property type="entry name" value="Nucleoporin, helical C-terminal domain"/>
    <property type="match status" value="1"/>
</dbReference>
<gene>
    <name evidence="15" type="ORF">K491DRAFT_777607</name>
</gene>
<feature type="domain" description="Nucleoporin Nup133/Nup155-like N-terminal" evidence="14">
    <location>
        <begin position="101"/>
        <end position="549"/>
    </location>
</feature>
<dbReference type="FunFam" id="1.20.58.1780:FF:000003">
    <property type="entry name" value="Non-repetitive nucleoporin, putative"/>
    <property type="match status" value="1"/>
</dbReference>
<feature type="domain" description="Nucleoporin Nup133/Nup155-like C-terminal" evidence="13">
    <location>
        <begin position="653"/>
        <end position="1317"/>
    </location>
</feature>
<dbReference type="Gene3D" id="1.20.58.1780">
    <property type="match status" value="1"/>
</dbReference>
<dbReference type="OrthoDB" id="338970at2759"/>
<dbReference type="GO" id="GO:0051292">
    <property type="term" value="P:nuclear pore complex assembly"/>
    <property type="evidence" value="ECO:0007669"/>
    <property type="project" value="UniProtKB-ARBA"/>
</dbReference>
<dbReference type="Pfam" id="PF03177">
    <property type="entry name" value="Nucleoporin_C"/>
    <property type="match status" value="1"/>
</dbReference>
<evidence type="ECO:0000256" key="4">
    <source>
        <dbReference type="ARBA" id="ARBA00007373"/>
    </source>
</evidence>
<evidence type="ECO:0000256" key="10">
    <source>
        <dbReference type="ARBA" id="ARBA00023136"/>
    </source>
</evidence>
<keyword evidence="9" id="KW-0906">Nuclear pore complex</keyword>
<evidence type="ECO:0000259" key="13">
    <source>
        <dbReference type="Pfam" id="PF03177"/>
    </source>
</evidence>
<dbReference type="GO" id="GO:0006405">
    <property type="term" value="P:RNA export from nucleus"/>
    <property type="evidence" value="ECO:0007669"/>
    <property type="project" value="TreeGrafter"/>
</dbReference>
<accession>A0A6A6TB74</accession>
<comment type="subcellular location">
    <subcellularLocation>
        <location evidence="1">Nucleus membrane</location>
        <topology evidence="1">Peripheral membrane protein</topology>
        <orientation evidence="1">Cytoplasmic side</orientation>
    </subcellularLocation>
    <subcellularLocation>
        <location evidence="3">Nucleus membrane</location>
        <topology evidence="3">Peripheral membrane protein</topology>
        <orientation evidence="3">Nucleoplasmic side</orientation>
    </subcellularLocation>
    <subcellularLocation>
        <location evidence="2">Nucleus</location>
        <location evidence="2">Nuclear pore complex</location>
    </subcellularLocation>
</comment>
<sequence length="1369" mass="152893">MSLAMPPATPQRPTPGAFVNTPAPGGRPGLFRAPSTQQQQQLQRPAPAPVASAPSLTPIERAARTVNRMLDKDANFRDLETYLGQGISGEYDLATTAPWHPFHKLRTHAIPEKIFENINMTQMATSMGLFAEINHAWVTIDNQLYLWDYTHPNPEMSGWGDSPHTILSVNLVKPRAKVFRDIISHLLVIATTAEILLIGIACERGPEGVHTLNMFQTNMSTPARNLSVTSVVGSPKTGRIFFGDGRDSEDIYELNYQQEERWFAAKCSKTNHTKRSISLPSLIGFGSTPSRTHVTQIVIDDTRNVLYSLSSNGTIRVFHMKTVSTLDCAITLTQSQLMRMCSHIVRPTSILGGRNTEIVRIDVIGASEASQASLVAMTTTGCRIFLSTTSGGYFNDITAAPSSIQVRHIRFPPAENESSSPSASSQLQPYQRSTQVGVDSTSLIATGGARRYPPGSFFCFVRRSNEQQNQSLFISVPNPGQTGAQLDQAQTPRYKEDAQLMQLNGIMQDMGLVNEPFSASAKPQGFGNELAVQFDKSPCEYAIMTSTGIDIVRRRRLVDIFAAIVKFGGGQDGVDGDVRKILNQYGRAETSATALAVACGQGSDVGADTRVAQISDPEVLEYARKAFIDVGGKAQLNENATVEGLNVDNVTASPRHDGIAMYISRLVRSIWKVPIVKETRIATGIQLVGTHPVKKLQEIQRALLHLQEFLNANKQSIDGLAGPEALGSVTSRQDEIELQGEHRALTSLVQLINSIIEGIAFVLVLFDERLEDILVLLPPDSQQKFRQLTYEGLVAVSAGKDLAKELVKAIVNRNIQKGSNVETIAEALRRKCGNFCSSDDVIIFKAQENLKRATDSGANSEKGRTLLNSSLQLFEQVAKSLSDEHLTAAVNSYVDLEFYAGAIKLALAVAQQLDRGNKALSWMKDERPTQDARGDYYRKRTFCYDLVFRVIDAVDQAYSRQPLVPDGIVSPITRRRIEAYEQINDSSDEVFQNYLYDWYLQRNQSDRLLEIQSPFVVDYLRRSSKTDIAHADLLWRYYAHYNDFWSAAEVQYELADSDFALLLDDRIGYLSRAKANASARTTGFTEASIRNRQSRLELLRSIGDLLDVANIQHDVLQQMRNDTRLVGSSRETHLTKLDGKIMPLDDLYHQYTDQAGYYDLSLLIYHASDYRSLPDIRSTWTNLVEQTHRRAVESEQQSPWEMVAIEVERIGQRVNLNENVFPVNVLLQLLLQYDLNYYTHDTANNRRPTNPELLPCSNLTWPLEPFIKLNAPFEIMVATLEALWYAQEAPFNGRNRRLLVKWIIYLVETWYKESSRQGVPFGSEENAIGLMDCLRTVVQSGELGRENAAEQGWAERGREALELVDSVTR</sequence>
<evidence type="ECO:0000256" key="1">
    <source>
        <dbReference type="ARBA" id="ARBA00004335"/>
    </source>
</evidence>
<evidence type="ECO:0000256" key="11">
    <source>
        <dbReference type="ARBA" id="ARBA00023242"/>
    </source>
</evidence>
<evidence type="ECO:0000313" key="16">
    <source>
        <dbReference type="Proteomes" id="UP000799324"/>
    </source>
</evidence>
<dbReference type="PANTHER" id="PTHR10350">
    <property type="entry name" value="NUCLEAR PORE COMPLEX PROTEIN NUP155"/>
    <property type="match status" value="1"/>
</dbReference>
<feature type="region of interest" description="Disordered" evidence="12">
    <location>
        <begin position="413"/>
        <end position="435"/>
    </location>
</feature>
<dbReference type="PANTHER" id="PTHR10350:SF6">
    <property type="entry name" value="NUCLEAR PORE COMPLEX PROTEIN NUP155"/>
    <property type="match status" value="1"/>
</dbReference>
<dbReference type="FunFam" id="1.25.40.450:FF:000002">
    <property type="entry name" value="Putative non-repetitive nucleoporin"/>
    <property type="match status" value="1"/>
</dbReference>
<proteinExistence type="inferred from homology"/>